<dbReference type="Proteomes" id="UP000185426">
    <property type="component" value="Chromosome"/>
</dbReference>
<organism evidence="1 2">
    <name type="scientific">Bacillus safensis</name>
    <dbReference type="NCBI Taxonomy" id="561879"/>
    <lineage>
        <taxon>Bacteria</taxon>
        <taxon>Bacillati</taxon>
        <taxon>Bacillota</taxon>
        <taxon>Bacilli</taxon>
        <taxon>Bacillales</taxon>
        <taxon>Bacillaceae</taxon>
        <taxon>Bacillus</taxon>
    </lineage>
</organism>
<sequence length="91" mass="10351">MRKRTSVFKSIDNAGITAEMICIEQLQKRLMKALESADTNTALAAHKDIAESLNQIQRYESQAKVHLLKQAARITKIKYPKSLKNRLRGLI</sequence>
<gene>
    <name evidence="1" type="ORF">BSA145_16695</name>
</gene>
<dbReference type="EMBL" id="CP015607">
    <property type="protein sequence ID" value="APT47365.1"/>
    <property type="molecule type" value="Genomic_DNA"/>
</dbReference>
<proteinExistence type="predicted"/>
<protein>
    <submittedName>
        <fullName evidence="1">Uncharacterized protein</fullName>
    </submittedName>
</protein>
<reference evidence="1 2" key="1">
    <citation type="submission" date="2016-05" db="EMBL/GenBank/DDBJ databases">
        <title>Complete Genome and Methylome Analysis of Psychrotrophic Bacterial Isolates from Antarctic Lake Untersee.</title>
        <authorList>
            <person name="Fomenkov A."/>
            <person name="Akimov V.N."/>
            <person name="Vasilyeva L.V."/>
            <person name="Andersen D."/>
            <person name="Vincze T."/>
            <person name="Roberts R.J."/>
        </authorList>
    </citation>
    <scope>NUCLEOTIDE SEQUENCE [LARGE SCALE GENOMIC DNA]</scope>
    <source>
        <strain evidence="1 2">U14-5</strain>
    </source>
</reference>
<evidence type="ECO:0000313" key="1">
    <source>
        <dbReference type="EMBL" id="APT47365.1"/>
    </source>
</evidence>
<accession>A0A1L6ZLH5</accession>
<evidence type="ECO:0000313" key="2">
    <source>
        <dbReference type="Proteomes" id="UP000185426"/>
    </source>
</evidence>
<dbReference type="AlphaFoldDB" id="A0A1L6ZLH5"/>
<dbReference type="RefSeq" id="WP_075623122.1">
    <property type="nucleotide sequence ID" value="NZ_CP015607.1"/>
</dbReference>
<name>A0A1L6ZLH5_BACIA</name>